<evidence type="ECO:0000256" key="1">
    <source>
        <dbReference type="ARBA" id="ARBA00004474"/>
    </source>
</evidence>
<dbReference type="EMBL" id="CAKMRJ010005634">
    <property type="protein sequence ID" value="CAH1449510.1"/>
    <property type="molecule type" value="Genomic_DNA"/>
</dbReference>
<evidence type="ECO:0000259" key="5">
    <source>
        <dbReference type="Pfam" id="PF07059"/>
    </source>
</evidence>
<dbReference type="InterPro" id="IPR050517">
    <property type="entry name" value="DDR_Repair_Kinase"/>
</dbReference>
<dbReference type="AlphaFoldDB" id="A0AAU9PGG9"/>
<dbReference type="PANTHER" id="PTHR11139:SF1">
    <property type="entry name" value="TRANSFORMATION_TRANSCRIPTION DOMAIN-ASSOCIATED PROTEIN"/>
    <property type="match status" value="1"/>
</dbReference>
<dbReference type="Pfam" id="PF07059">
    <property type="entry name" value="EDR2_C"/>
    <property type="match status" value="1"/>
</dbReference>
<dbReference type="InterPro" id="IPR046807">
    <property type="entry name" value="Tra1_central"/>
</dbReference>
<organism evidence="6 7">
    <name type="scientific">Lactuca virosa</name>
    <dbReference type="NCBI Taxonomy" id="75947"/>
    <lineage>
        <taxon>Eukaryota</taxon>
        <taxon>Viridiplantae</taxon>
        <taxon>Streptophyta</taxon>
        <taxon>Embryophyta</taxon>
        <taxon>Tracheophyta</taxon>
        <taxon>Spermatophyta</taxon>
        <taxon>Magnoliopsida</taxon>
        <taxon>eudicotyledons</taxon>
        <taxon>Gunneridae</taxon>
        <taxon>Pentapetalae</taxon>
        <taxon>asterids</taxon>
        <taxon>campanulids</taxon>
        <taxon>Asterales</taxon>
        <taxon>Asteraceae</taxon>
        <taxon>Cichorioideae</taxon>
        <taxon>Cichorieae</taxon>
        <taxon>Lactucinae</taxon>
        <taxon>Lactuca</taxon>
    </lineage>
</organism>
<comment type="caution">
    <text evidence="6">The sequence shown here is derived from an EMBL/GenBank/DDBJ whole genome shotgun (WGS) entry which is preliminary data.</text>
</comment>
<accession>A0AAU9PGG9</accession>
<reference evidence="6 7" key="1">
    <citation type="submission" date="2022-01" db="EMBL/GenBank/DDBJ databases">
        <authorList>
            <person name="Xiong W."/>
            <person name="Schranz E."/>
        </authorList>
    </citation>
    <scope>NUCLEOTIDE SEQUENCE [LARGE SCALE GENOMIC DNA]</scope>
</reference>
<dbReference type="GO" id="GO:0009536">
    <property type="term" value="C:plastid"/>
    <property type="evidence" value="ECO:0007669"/>
    <property type="project" value="UniProtKB-SubCell"/>
</dbReference>
<proteinExistence type="predicted"/>
<comment type="subcellular location">
    <subcellularLocation>
        <location evidence="1">Plastid</location>
    </subcellularLocation>
</comment>
<evidence type="ECO:0000313" key="6">
    <source>
        <dbReference type="EMBL" id="CAH1449510.1"/>
    </source>
</evidence>
<dbReference type="GO" id="GO:0006355">
    <property type="term" value="P:regulation of DNA-templated transcription"/>
    <property type="evidence" value="ECO:0007669"/>
    <property type="project" value="TreeGrafter"/>
</dbReference>
<dbReference type="GO" id="GO:0005634">
    <property type="term" value="C:nucleus"/>
    <property type="evidence" value="ECO:0007669"/>
    <property type="project" value="TreeGrafter"/>
</dbReference>
<sequence length="409" mass="45773">MCLLTSDTSGRPSKKHRYTAFSELLPLLEVGTTPLLKVDKICQQISTTILTIDSSITFSTPFATFTSTASANFEVRSPSRIQVMEMSQETAEEGEEIRSILKVIAATGKFCHDWEKLRSMLSLHLKQLLPLMVAAISVPGPDKVPPHLKTHFTELKGAQVKTVSFLTYLFKSFADYIRPHEESICKSILNLLVTCSDSVSIRKELLIALKHVLGTDFKRGLFPLIDTLLEERVLVGIGRACFETLRPLAYSLLEEIVHHVCGDLSLSQLSRIIYLFSSNMHVASLSLKIHTTCARLLLNLGRILDAFLLEDGYEGKDRSTLKSKLELPVQAVLNIQVPLEHSKEVSDCKHLIKTLVMGIKAIIWSITHAHLPRSQGYWMVKRVVGSRACLLGKVVTCNYLRQDNFLEVS</sequence>
<keyword evidence="2" id="KW-0934">Plastid</keyword>
<dbReference type="InterPro" id="IPR016024">
    <property type="entry name" value="ARM-type_fold"/>
</dbReference>
<evidence type="ECO:0000313" key="7">
    <source>
        <dbReference type="Proteomes" id="UP001157418"/>
    </source>
</evidence>
<evidence type="ECO:0000256" key="3">
    <source>
        <dbReference type="ARBA" id="ARBA00022946"/>
    </source>
</evidence>
<evidence type="ECO:0000259" key="4">
    <source>
        <dbReference type="Pfam" id="PF04755"/>
    </source>
</evidence>
<dbReference type="Pfam" id="PF04755">
    <property type="entry name" value="PAP_fibrillin"/>
    <property type="match status" value="1"/>
</dbReference>
<evidence type="ECO:0000256" key="2">
    <source>
        <dbReference type="ARBA" id="ARBA00022640"/>
    </source>
</evidence>
<protein>
    <submittedName>
        <fullName evidence="6">Uncharacterized protein</fullName>
    </submittedName>
</protein>
<keyword evidence="3" id="KW-0809">Transit peptide</keyword>
<gene>
    <name evidence="6" type="ORF">LVIROSA_LOCUS34990</name>
</gene>
<dbReference type="InterPro" id="IPR009769">
    <property type="entry name" value="EDR2_C"/>
</dbReference>
<name>A0AAU9PGG9_9ASTR</name>
<feature type="domain" description="Plastid lipid-associated protein/fibrillin conserved" evidence="4">
    <location>
        <begin position="18"/>
        <end position="84"/>
    </location>
</feature>
<dbReference type="GO" id="GO:0006281">
    <property type="term" value="P:DNA repair"/>
    <property type="evidence" value="ECO:0007669"/>
    <property type="project" value="TreeGrafter"/>
</dbReference>
<dbReference type="GO" id="GO:0035267">
    <property type="term" value="C:NuA4 histone acetyltransferase complex"/>
    <property type="evidence" value="ECO:0007669"/>
    <property type="project" value="TreeGrafter"/>
</dbReference>
<dbReference type="SUPFAM" id="SSF48371">
    <property type="entry name" value="ARM repeat"/>
    <property type="match status" value="1"/>
</dbReference>
<dbReference type="InterPro" id="IPR006843">
    <property type="entry name" value="PAP/fibrillin_dom"/>
</dbReference>
<dbReference type="GO" id="GO:0000124">
    <property type="term" value="C:SAGA complex"/>
    <property type="evidence" value="ECO:0007669"/>
    <property type="project" value="TreeGrafter"/>
</dbReference>
<keyword evidence="7" id="KW-1185">Reference proteome</keyword>
<dbReference type="PANTHER" id="PTHR11139">
    <property type="entry name" value="ATAXIA TELANGIECTASIA MUTATED ATM -RELATED"/>
    <property type="match status" value="1"/>
</dbReference>
<feature type="domain" description="Protein ENHANCED DISEASE RESISTANCE 2 C-terminal" evidence="5">
    <location>
        <begin position="375"/>
        <end position="408"/>
    </location>
</feature>
<dbReference type="Proteomes" id="UP001157418">
    <property type="component" value="Unassembled WGS sequence"/>
</dbReference>
<dbReference type="Pfam" id="PF20175">
    <property type="entry name" value="Tra1_central"/>
    <property type="match status" value="1"/>
</dbReference>